<keyword evidence="3" id="KW-1185">Reference proteome</keyword>
<sequence>MERPALAQGVILQQLDQQGLPAFLLAGPAGREWQVHPLIYHIAANADGTRTPAELARLAAEATGSPVTAEAAGRVIRWLAERGLIAGEAPVESPEPAVGNGLGQVRLRLFSGPGLAAAAAGLAFLFRPRWVALLLLLSAAVRLAPYAAFRRTRLLALAADPWSVLAPGQLAALAAILLAAGLLHELGHAAAARAAGLAVREVGAGLNVVFPVFYTKVDNIWTASRRQRFVIASGGIYFQFLTGSLLWGHYLLNPGTPAALLALLSDVATLSNLQPFLRFDGYWMLSHLFGIVNLARRGWGQLAEWATLGRVRDAFLPAYGPVQRLVIAAYGLGNALFLAAFTWGLIRWSEFLAGALPRELLLAATGGLTRERAWVVLQGAAWAVLVLSAGRRLYRWLGPLLRRGAARQGA</sequence>
<keyword evidence="1" id="KW-1133">Transmembrane helix</keyword>
<dbReference type="EMBL" id="JAGGLG010000039">
    <property type="protein sequence ID" value="MBP2019939.1"/>
    <property type="molecule type" value="Genomic_DNA"/>
</dbReference>
<evidence type="ECO:0000313" key="3">
    <source>
        <dbReference type="Proteomes" id="UP001519289"/>
    </source>
</evidence>
<evidence type="ECO:0008006" key="4">
    <source>
        <dbReference type="Google" id="ProtNLM"/>
    </source>
</evidence>
<proteinExistence type="predicted"/>
<feature type="transmembrane region" description="Helical" evidence="1">
    <location>
        <begin position="229"/>
        <end position="252"/>
    </location>
</feature>
<comment type="caution">
    <text evidence="2">The sequence shown here is derived from an EMBL/GenBank/DDBJ whole genome shotgun (WGS) entry which is preliminary data.</text>
</comment>
<keyword evidence="1" id="KW-0472">Membrane</keyword>
<protein>
    <recommendedName>
        <fullName evidence="4">Peptidase M50 domain-containing protein</fullName>
    </recommendedName>
</protein>
<feature type="transmembrane region" description="Helical" evidence="1">
    <location>
        <begin position="195"/>
        <end position="217"/>
    </location>
</feature>
<dbReference type="RefSeq" id="WP_209468040.1">
    <property type="nucleotide sequence ID" value="NZ_JAGGLG010000039.1"/>
</dbReference>
<name>A0ABS4JZU6_9FIRM</name>
<feature type="transmembrane region" description="Helical" evidence="1">
    <location>
        <begin position="161"/>
        <end position="183"/>
    </location>
</feature>
<accession>A0ABS4JZU6</accession>
<evidence type="ECO:0000313" key="2">
    <source>
        <dbReference type="EMBL" id="MBP2019939.1"/>
    </source>
</evidence>
<dbReference type="Proteomes" id="UP001519289">
    <property type="component" value="Unassembled WGS sequence"/>
</dbReference>
<reference evidence="2 3" key="1">
    <citation type="submission" date="2021-03" db="EMBL/GenBank/DDBJ databases">
        <title>Genomic Encyclopedia of Type Strains, Phase IV (KMG-IV): sequencing the most valuable type-strain genomes for metagenomic binning, comparative biology and taxonomic classification.</title>
        <authorList>
            <person name="Goeker M."/>
        </authorList>
    </citation>
    <scope>NUCLEOTIDE SEQUENCE [LARGE SCALE GENOMIC DNA]</scope>
    <source>
        <strain evidence="2 3">DSM 27138</strain>
    </source>
</reference>
<feature type="transmembrane region" description="Helical" evidence="1">
    <location>
        <begin position="132"/>
        <end position="149"/>
    </location>
</feature>
<feature type="transmembrane region" description="Helical" evidence="1">
    <location>
        <begin position="325"/>
        <end position="346"/>
    </location>
</feature>
<organism evidence="2 3">
    <name type="scientific">Symbiobacterium terraclitae</name>
    <dbReference type="NCBI Taxonomy" id="557451"/>
    <lineage>
        <taxon>Bacteria</taxon>
        <taxon>Bacillati</taxon>
        <taxon>Bacillota</taxon>
        <taxon>Clostridia</taxon>
        <taxon>Eubacteriales</taxon>
        <taxon>Symbiobacteriaceae</taxon>
        <taxon>Symbiobacterium</taxon>
    </lineage>
</organism>
<gene>
    <name evidence="2" type="ORF">J2Z79_003386</name>
</gene>
<evidence type="ECO:0000256" key="1">
    <source>
        <dbReference type="SAM" id="Phobius"/>
    </source>
</evidence>
<keyword evidence="1" id="KW-0812">Transmembrane</keyword>